<evidence type="ECO:0000313" key="6">
    <source>
        <dbReference type="EMBL" id="MBO8433831.1"/>
    </source>
</evidence>
<evidence type="ECO:0000256" key="2">
    <source>
        <dbReference type="ARBA" id="ARBA00022692"/>
    </source>
</evidence>
<comment type="subcellular location">
    <subcellularLocation>
        <location evidence="1">Membrane</location>
        <topology evidence="1">Multi-pass membrane protein</topology>
    </subcellularLocation>
</comment>
<dbReference type="AlphaFoldDB" id="A0A9D9DWK9"/>
<evidence type="ECO:0000256" key="5">
    <source>
        <dbReference type="SAM" id="Phobius"/>
    </source>
</evidence>
<proteinExistence type="predicted"/>
<organism evidence="6 7">
    <name type="scientific">Candidatus Fimicola merdigallinarum</name>
    <dbReference type="NCBI Taxonomy" id="2840819"/>
    <lineage>
        <taxon>Bacteria</taxon>
        <taxon>Bacillati</taxon>
        <taxon>Bacillota</taxon>
        <taxon>Clostridia</taxon>
        <taxon>Lachnospirales</taxon>
        <taxon>Lachnospiraceae</taxon>
        <taxon>Lachnospiraceae incertae sedis</taxon>
        <taxon>Candidatus Fimicola</taxon>
    </lineage>
</organism>
<protein>
    <submittedName>
        <fullName evidence="6">Phage holin family protein</fullName>
    </submittedName>
</protein>
<keyword evidence="2 5" id="KW-0812">Transmembrane</keyword>
<evidence type="ECO:0000256" key="1">
    <source>
        <dbReference type="ARBA" id="ARBA00004141"/>
    </source>
</evidence>
<evidence type="ECO:0000313" key="7">
    <source>
        <dbReference type="Proteomes" id="UP000823611"/>
    </source>
</evidence>
<sequence>MNIKTIFMTVTGVLGSLISGLFGGWSAGMSTLLIFMIIDYITGLMTAFIFHNSPKTQNGGLESRAGFKGLCRKGMILMIILVACRLDITLGTNYIRDAVAIAFIANESISILENAGLMGVPIPKALKKAIEILKSREEVREDESMY</sequence>
<dbReference type="InterPro" id="IPR006480">
    <property type="entry name" value="Phage_holin_4_1"/>
</dbReference>
<feature type="transmembrane region" description="Helical" evidence="5">
    <location>
        <begin position="7"/>
        <end position="25"/>
    </location>
</feature>
<name>A0A9D9DWK9_9FIRM</name>
<accession>A0A9D9DWK9</accession>
<reference evidence="6" key="1">
    <citation type="submission" date="2020-10" db="EMBL/GenBank/DDBJ databases">
        <authorList>
            <person name="Gilroy R."/>
        </authorList>
    </citation>
    <scope>NUCLEOTIDE SEQUENCE</scope>
    <source>
        <strain evidence="6">F6-4510</strain>
    </source>
</reference>
<feature type="transmembrane region" description="Helical" evidence="5">
    <location>
        <begin position="31"/>
        <end position="50"/>
    </location>
</feature>
<dbReference type="EMBL" id="JADIMX010000016">
    <property type="protein sequence ID" value="MBO8433831.1"/>
    <property type="molecule type" value="Genomic_DNA"/>
</dbReference>
<dbReference type="NCBIfam" id="TIGR01593">
    <property type="entry name" value="holin_tox_secr"/>
    <property type="match status" value="1"/>
</dbReference>
<dbReference type="Pfam" id="PF05105">
    <property type="entry name" value="Phage_holin_4_1"/>
    <property type="match status" value="1"/>
</dbReference>
<evidence type="ECO:0000256" key="4">
    <source>
        <dbReference type="ARBA" id="ARBA00023136"/>
    </source>
</evidence>
<keyword evidence="4 5" id="KW-0472">Membrane</keyword>
<comment type="caution">
    <text evidence="6">The sequence shown here is derived from an EMBL/GenBank/DDBJ whole genome shotgun (WGS) entry which is preliminary data.</text>
</comment>
<dbReference type="Proteomes" id="UP000823611">
    <property type="component" value="Unassembled WGS sequence"/>
</dbReference>
<reference evidence="6" key="2">
    <citation type="journal article" date="2021" name="PeerJ">
        <title>Extensive microbial diversity within the chicken gut microbiome revealed by metagenomics and culture.</title>
        <authorList>
            <person name="Gilroy R."/>
            <person name="Ravi A."/>
            <person name="Getino M."/>
            <person name="Pursley I."/>
            <person name="Horton D.L."/>
            <person name="Alikhan N.F."/>
            <person name="Baker D."/>
            <person name="Gharbi K."/>
            <person name="Hall N."/>
            <person name="Watson M."/>
            <person name="Adriaenssens E.M."/>
            <person name="Foster-Nyarko E."/>
            <person name="Jarju S."/>
            <person name="Secka A."/>
            <person name="Antonio M."/>
            <person name="Oren A."/>
            <person name="Chaudhuri R.R."/>
            <person name="La Ragione R."/>
            <person name="Hildebrand F."/>
            <person name="Pallen M.J."/>
        </authorList>
    </citation>
    <scope>NUCLEOTIDE SEQUENCE</scope>
    <source>
        <strain evidence="6">F6-4510</strain>
    </source>
</reference>
<gene>
    <name evidence="6" type="ORF">IAC55_00730</name>
</gene>
<dbReference type="GO" id="GO:0016020">
    <property type="term" value="C:membrane"/>
    <property type="evidence" value="ECO:0007669"/>
    <property type="project" value="UniProtKB-SubCell"/>
</dbReference>
<keyword evidence="3 5" id="KW-1133">Transmembrane helix</keyword>
<evidence type="ECO:0000256" key="3">
    <source>
        <dbReference type="ARBA" id="ARBA00022989"/>
    </source>
</evidence>